<dbReference type="InterPro" id="IPR006029">
    <property type="entry name" value="Neurotrans-gated_channel_TM"/>
</dbReference>
<keyword evidence="8" id="KW-0677">Repeat</keyword>
<dbReference type="PANTHER" id="PTHR18945">
    <property type="entry name" value="NEUROTRANSMITTER GATED ION CHANNEL"/>
    <property type="match status" value="1"/>
</dbReference>
<evidence type="ECO:0000256" key="7">
    <source>
        <dbReference type="ARBA" id="ARBA00022729"/>
    </source>
</evidence>
<dbReference type="InterPro" id="IPR000742">
    <property type="entry name" value="EGF"/>
</dbReference>
<keyword evidence="3" id="KW-0813">Transport</keyword>
<feature type="transmembrane region" description="Helical" evidence="17">
    <location>
        <begin position="674"/>
        <end position="692"/>
    </location>
</feature>
<dbReference type="GO" id="GO:0005230">
    <property type="term" value="F:extracellular ligand-gated monoatomic ion channel activity"/>
    <property type="evidence" value="ECO:0007669"/>
    <property type="project" value="InterPro"/>
</dbReference>
<evidence type="ECO:0000256" key="2">
    <source>
        <dbReference type="ARBA" id="ARBA00004236"/>
    </source>
</evidence>
<feature type="region of interest" description="Disordered" evidence="16">
    <location>
        <begin position="826"/>
        <end position="845"/>
    </location>
</feature>
<keyword evidence="11 17" id="KW-0472">Membrane</keyword>
<dbReference type="Gene3D" id="2.20.100.10">
    <property type="entry name" value="Thrombospondin type-1 (TSP1) repeat"/>
    <property type="match status" value="1"/>
</dbReference>
<dbReference type="InterPro" id="IPR000152">
    <property type="entry name" value="EGF-type_Asp/Asn_hydroxyl_site"/>
</dbReference>
<dbReference type="PROSITE" id="PS01187">
    <property type="entry name" value="EGF_CA"/>
    <property type="match status" value="1"/>
</dbReference>
<feature type="domain" description="EGF-like" evidence="19">
    <location>
        <begin position="238"/>
        <end position="277"/>
    </location>
</feature>
<keyword evidence="15" id="KW-0407">Ion channel</keyword>
<evidence type="ECO:0000259" key="18">
    <source>
        <dbReference type="SMART" id="SM00179"/>
    </source>
</evidence>
<dbReference type="SUPFAM" id="SSF63712">
    <property type="entry name" value="Nicotinic receptor ligand binding domain-like"/>
    <property type="match status" value="1"/>
</dbReference>
<gene>
    <name evidence="20" type="ORF">BRAFLDRAFT_96118</name>
</gene>
<evidence type="ECO:0000256" key="5">
    <source>
        <dbReference type="ARBA" id="ARBA00022536"/>
    </source>
</evidence>
<dbReference type="AlphaFoldDB" id="C3Y568"/>
<dbReference type="PROSITE" id="PS50092">
    <property type="entry name" value="TSP1"/>
    <property type="match status" value="1"/>
</dbReference>
<evidence type="ECO:0000256" key="6">
    <source>
        <dbReference type="ARBA" id="ARBA00022692"/>
    </source>
</evidence>
<evidence type="ECO:0000256" key="1">
    <source>
        <dbReference type="ARBA" id="ARBA00004141"/>
    </source>
</evidence>
<evidence type="ECO:0000256" key="9">
    <source>
        <dbReference type="ARBA" id="ARBA00022989"/>
    </source>
</evidence>
<dbReference type="InterPro" id="IPR006201">
    <property type="entry name" value="Neur_channel"/>
</dbReference>
<evidence type="ECO:0000256" key="17">
    <source>
        <dbReference type="SAM" id="Phobius"/>
    </source>
</evidence>
<feature type="transmembrane region" description="Helical" evidence="17">
    <location>
        <begin position="649"/>
        <end position="668"/>
    </location>
</feature>
<evidence type="ECO:0000256" key="13">
    <source>
        <dbReference type="ARBA" id="ARBA00023173"/>
    </source>
</evidence>
<dbReference type="Pfam" id="PF00090">
    <property type="entry name" value="TSP_1"/>
    <property type="match status" value="1"/>
</dbReference>
<dbReference type="eggNOG" id="KOG1217">
    <property type="taxonomic scope" value="Eukaryota"/>
</dbReference>
<dbReference type="InterPro" id="IPR036734">
    <property type="entry name" value="Neur_chan_lig-bd_sf"/>
</dbReference>
<keyword evidence="10" id="KW-0406">Ion transport</keyword>
<dbReference type="Pfam" id="PF02931">
    <property type="entry name" value="Neur_chan_LBD"/>
    <property type="match status" value="1"/>
</dbReference>
<evidence type="ECO:0000259" key="19">
    <source>
        <dbReference type="SMART" id="SM00181"/>
    </source>
</evidence>
<dbReference type="Gene3D" id="1.20.58.390">
    <property type="entry name" value="Neurotransmitter-gated ion-channel transmembrane domain"/>
    <property type="match status" value="1"/>
</dbReference>
<accession>C3Y568</accession>
<dbReference type="GO" id="GO:0005886">
    <property type="term" value="C:plasma membrane"/>
    <property type="evidence" value="ECO:0007669"/>
    <property type="project" value="UniProtKB-SubCell"/>
</dbReference>
<evidence type="ECO:0000256" key="8">
    <source>
        <dbReference type="ARBA" id="ARBA00022737"/>
    </source>
</evidence>
<dbReference type="SMART" id="SM00179">
    <property type="entry name" value="EGF_CA"/>
    <property type="match status" value="2"/>
</dbReference>
<dbReference type="InParanoid" id="C3Y568"/>
<keyword evidence="4" id="KW-1003">Cell membrane</keyword>
<evidence type="ECO:0000256" key="16">
    <source>
        <dbReference type="SAM" id="MobiDB-lite"/>
    </source>
</evidence>
<dbReference type="GO" id="GO:0004888">
    <property type="term" value="F:transmembrane signaling receptor activity"/>
    <property type="evidence" value="ECO:0007669"/>
    <property type="project" value="InterPro"/>
</dbReference>
<evidence type="ECO:0000256" key="10">
    <source>
        <dbReference type="ARBA" id="ARBA00023065"/>
    </source>
</evidence>
<dbReference type="InterPro" id="IPR018097">
    <property type="entry name" value="EGF_Ca-bd_CS"/>
</dbReference>
<evidence type="ECO:0000256" key="15">
    <source>
        <dbReference type="ARBA" id="ARBA00023303"/>
    </source>
</evidence>
<dbReference type="SUPFAM" id="SSF90112">
    <property type="entry name" value="Neurotransmitter-gated ion-channel transmembrane pore"/>
    <property type="match status" value="1"/>
</dbReference>
<dbReference type="GO" id="GO:0005254">
    <property type="term" value="F:chloride channel activity"/>
    <property type="evidence" value="ECO:0007669"/>
    <property type="project" value="UniProtKB-KW"/>
</dbReference>
<dbReference type="InterPro" id="IPR026823">
    <property type="entry name" value="cEGF"/>
</dbReference>
<dbReference type="SUPFAM" id="SSF57196">
    <property type="entry name" value="EGF/Laminin"/>
    <property type="match status" value="2"/>
</dbReference>
<dbReference type="InterPro" id="IPR036383">
    <property type="entry name" value="TSP1_rpt_sf"/>
</dbReference>
<feature type="domain" description="EGF-like" evidence="19">
    <location>
        <begin position="197"/>
        <end position="234"/>
    </location>
</feature>
<dbReference type="FunFam" id="1.20.58.390:FF:000132">
    <property type="entry name" value="Uncharacterized protein"/>
    <property type="match status" value="1"/>
</dbReference>
<dbReference type="Pfam" id="PF12662">
    <property type="entry name" value="cEGF"/>
    <property type="match status" value="1"/>
</dbReference>
<dbReference type="Gene3D" id="2.10.25.10">
    <property type="entry name" value="Laminin"/>
    <property type="match status" value="2"/>
</dbReference>
<keyword evidence="9 17" id="KW-1133">Transmembrane helix</keyword>
<dbReference type="Pfam" id="PF02932">
    <property type="entry name" value="Neur_chan_memb"/>
    <property type="match status" value="1"/>
</dbReference>
<keyword evidence="5" id="KW-0245">EGF-like domain</keyword>
<protein>
    <recommendedName>
        <fullName evidence="21">EGF-like domain-containing protein</fullName>
    </recommendedName>
</protein>
<dbReference type="InterPro" id="IPR036719">
    <property type="entry name" value="Neuro-gated_channel_TM_sf"/>
</dbReference>
<feature type="domain" description="EGF-like calcium-binding" evidence="18">
    <location>
        <begin position="235"/>
        <end position="280"/>
    </location>
</feature>
<keyword evidence="12" id="KW-1015">Disulfide bond</keyword>
<evidence type="ECO:0008006" key="21">
    <source>
        <dbReference type="Google" id="ProtNLM"/>
    </source>
</evidence>
<organism>
    <name type="scientific">Branchiostoma floridae</name>
    <name type="common">Florida lancelet</name>
    <name type="synonym">Amphioxus</name>
    <dbReference type="NCBI Taxonomy" id="7739"/>
    <lineage>
        <taxon>Eukaryota</taxon>
        <taxon>Metazoa</taxon>
        <taxon>Chordata</taxon>
        <taxon>Cephalochordata</taxon>
        <taxon>Leptocardii</taxon>
        <taxon>Amphioxiformes</taxon>
        <taxon>Branchiostomatidae</taxon>
        <taxon>Branchiostoma</taxon>
    </lineage>
</organism>
<dbReference type="PRINTS" id="PR00253">
    <property type="entry name" value="GABAARECEPTR"/>
</dbReference>
<dbReference type="InterPro" id="IPR006028">
    <property type="entry name" value="GABAA/Glycine_rcpt"/>
</dbReference>
<feature type="transmembrane region" description="Helical" evidence="17">
    <location>
        <begin position="712"/>
        <end position="734"/>
    </location>
</feature>
<dbReference type="InterPro" id="IPR001881">
    <property type="entry name" value="EGF-like_Ca-bd_dom"/>
</dbReference>
<keyword evidence="6 17" id="KW-0812">Transmembrane</keyword>
<dbReference type="GO" id="GO:0005509">
    <property type="term" value="F:calcium ion binding"/>
    <property type="evidence" value="ECO:0007669"/>
    <property type="project" value="InterPro"/>
</dbReference>
<keyword evidence="14" id="KW-0868">Chloride</keyword>
<proteinExistence type="predicted"/>
<evidence type="ECO:0000313" key="20">
    <source>
        <dbReference type="EMBL" id="EEN64601.1"/>
    </source>
</evidence>
<dbReference type="CDD" id="cd00054">
    <property type="entry name" value="EGF_CA"/>
    <property type="match status" value="2"/>
</dbReference>
<dbReference type="InterPro" id="IPR038050">
    <property type="entry name" value="Neuro_actylchol_rec"/>
</dbReference>
<dbReference type="FunFam" id="2.20.100.10:FF:000001">
    <property type="entry name" value="semaphorin-5A isoform X1"/>
    <property type="match status" value="1"/>
</dbReference>
<dbReference type="Gene3D" id="2.70.170.10">
    <property type="entry name" value="Neurotransmitter-gated ion-channel ligand-binding domain"/>
    <property type="match status" value="1"/>
</dbReference>
<evidence type="ECO:0000256" key="12">
    <source>
        <dbReference type="ARBA" id="ARBA00023157"/>
    </source>
</evidence>
<keyword evidence="7" id="KW-0732">Signal</keyword>
<dbReference type="SMART" id="SM00181">
    <property type="entry name" value="EGF"/>
    <property type="match status" value="2"/>
</dbReference>
<dbReference type="GO" id="GO:0034707">
    <property type="term" value="C:chloride channel complex"/>
    <property type="evidence" value="ECO:0007669"/>
    <property type="project" value="UniProtKB-KW"/>
</dbReference>
<evidence type="ECO:0000256" key="4">
    <source>
        <dbReference type="ARBA" id="ARBA00022475"/>
    </source>
</evidence>
<name>C3Y568_BRAFL</name>
<comment type="subcellular location">
    <subcellularLocation>
        <location evidence="2">Cell membrane</location>
    </subcellularLocation>
    <subcellularLocation>
        <location evidence="1">Membrane</location>
        <topology evidence="1">Multi-pass membrane protein</topology>
    </subcellularLocation>
</comment>
<evidence type="ECO:0000256" key="3">
    <source>
        <dbReference type="ARBA" id="ARBA00022448"/>
    </source>
</evidence>
<dbReference type="FunFam" id="2.70.170.10:FF:000073">
    <property type="entry name" value="Uncharacterized protein"/>
    <property type="match status" value="1"/>
</dbReference>
<keyword evidence="13" id="KW-0869">Chloride channel</keyword>
<evidence type="ECO:0000256" key="11">
    <source>
        <dbReference type="ARBA" id="ARBA00023136"/>
    </source>
</evidence>
<dbReference type="SUPFAM" id="SSF82895">
    <property type="entry name" value="TSP-1 type 1 repeat"/>
    <property type="match status" value="1"/>
</dbReference>
<reference evidence="20" key="1">
    <citation type="journal article" date="2008" name="Nature">
        <title>The amphioxus genome and the evolution of the chordate karyotype.</title>
        <authorList>
            <consortium name="US DOE Joint Genome Institute (JGI-PGF)"/>
            <person name="Putnam N.H."/>
            <person name="Butts T."/>
            <person name="Ferrier D.E.K."/>
            <person name="Furlong R.F."/>
            <person name="Hellsten U."/>
            <person name="Kawashima T."/>
            <person name="Robinson-Rechavi M."/>
            <person name="Shoguchi E."/>
            <person name="Terry A."/>
            <person name="Yu J.-K."/>
            <person name="Benito-Gutierrez E.L."/>
            <person name="Dubchak I."/>
            <person name="Garcia-Fernandez J."/>
            <person name="Gibson-Brown J.J."/>
            <person name="Grigoriev I.V."/>
            <person name="Horton A.C."/>
            <person name="de Jong P.J."/>
            <person name="Jurka J."/>
            <person name="Kapitonov V.V."/>
            <person name="Kohara Y."/>
            <person name="Kuroki Y."/>
            <person name="Lindquist E."/>
            <person name="Lucas S."/>
            <person name="Osoegawa K."/>
            <person name="Pennacchio L.A."/>
            <person name="Salamov A.A."/>
            <person name="Satou Y."/>
            <person name="Sauka-Spengler T."/>
            <person name="Schmutz J."/>
            <person name="Shin-I T."/>
            <person name="Toyoda A."/>
            <person name="Bronner-Fraser M."/>
            <person name="Fujiyama A."/>
            <person name="Holland L.Z."/>
            <person name="Holland P.W.H."/>
            <person name="Satoh N."/>
            <person name="Rokhsar D.S."/>
        </authorList>
    </citation>
    <scope>NUCLEOTIDE SEQUENCE [LARGE SCALE GENOMIC DNA]</scope>
    <source>
        <strain evidence="20">S238N-H82</strain>
        <tissue evidence="20">Testes</tissue>
    </source>
</reference>
<dbReference type="InterPro" id="IPR006202">
    <property type="entry name" value="Neur_chan_lig-bd"/>
</dbReference>
<dbReference type="CDD" id="cd19049">
    <property type="entry name" value="LGIC_TM_anion"/>
    <property type="match status" value="1"/>
</dbReference>
<dbReference type="InterPro" id="IPR000884">
    <property type="entry name" value="TSP1_rpt"/>
</dbReference>
<dbReference type="PROSITE" id="PS00010">
    <property type="entry name" value="ASX_HYDROXYL"/>
    <property type="match status" value="1"/>
</dbReference>
<evidence type="ECO:0000256" key="14">
    <source>
        <dbReference type="ARBA" id="ARBA00023214"/>
    </source>
</evidence>
<feature type="compositionally biased region" description="Polar residues" evidence="16">
    <location>
        <begin position="834"/>
        <end position="845"/>
    </location>
</feature>
<dbReference type="EMBL" id="GG666487">
    <property type="protein sequence ID" value="EEN64601.1"/>
    <property type="molecule type" value="Genomic_DNA"/>
</dbReference>
<dbReference type="SMART" id="SM00209">
    <property type="entry name" value="TSP1"/>
    <property type="match status" value="1"/>
</dbReference>
<feature type="domain" description="EGF-like calcium-binding" evidence="18">
    <location>
        <begin position="195"/>
        <end position="234"/>
    </location>
</feature>
<sequence>MALDKNNTARIPRPGFPVRPYSNVSAMEALDKERSKEHTPIGEGIPLSPIRIPRPKLKNPPSIMWYRLPDKRWIVIRRPFGDELANNMLMTPIKDRVRWWEGRDGQFRMVSTDEPASSRFHIPRPKLRVTPTVAWERMADGNWKVVPYPVYPFDRFLFFNDMAVSGFDDDIIHGITEEACLLACLQGTARVPAVVNECTEGTHDCSHGCVDEADGYSCSCPSGLTLGQDTVTCIDIDECSQNNGGCDVNEPCVNIFRSFYCACPDGSPYLMDSSTCAACQHRDTNNLDAAYIWDLPVITSPYVVKVRANNRVHIALSSDNGDTDAMVEIVIGVQSSIRHATGLTTAATPINGDWSEWGSWAPCDAPCGFGMMARSRTCTSPAPVHVLGGTCIGQAAASAMCYIPGVCRGGMDVASTVYILNIGSLSEKHGNISIQVQYVLSWIDSRLLGIAPSWVPVPSTLLWSPPLAFGQSVRTATAEEEEDNSMWLDQRGLIVYKITRLLRVSCVAELDRYPLDTQTCKVALLGYNGIRLRLQPSNQAVRAPIKTDATGVTSQFTFIGVEESATFQSFVRNDTGTSCEFFNQECGYLMESCMTSPSDACQGKSCGDCSLIIGTCRYKITSCPNFANDTSAFTSLELRMRLRRVMWRYLLTAYLPSVVIVVTSYLQIWLSTKLSVVSARVVLGTMAVLSMITQTGKTARMPWVERPRAIDIWMLGCLSFVTVALLETAIVNYISTYLQDKEQMKKRLEQRDKELNPPIRIPRPGLRDTAASASGQHGLHLNSAGTAGTRLFIPRARLHVPSSVCWHQLPDREWVIVLKKKVNTNRGKSDFDGKSQQQSNDDGNSVVSYYPKSFVSSRDYKDFPAFDPRAFKPSATERADRLTMRIDCYLHAQCLYRVYGSP</sequence>
<dbReference type="eggNOG" id="KOG3644">
    <property type="taxonomic scope" value="Eukaryota"/>
</dbReference>